<dbReference type="EMBL" id="BK015454">
    <property type="protein sequence ID" value="DAE07712.1"/>
    <property type="molecule type" value="Genomic_DNA"/>
</dbReference>
<reference evidence="1" key="1">
    <citation type="journal article" date="2021" name="Proc. Natl. Acad. Sci. U.S.A.">
        <title>A Catalog of Tens of Thousands of Viruses from Human Metagenomes Reveals Hidden Associations with Chronic Diseases.</title>
        <authorList>
            <person name="Tisza M.J."/>
            <person name="Buck C.B."/>
        </authorList>
    </citation>
    <scope>NUCLEOTIDE SEQUENCE</scope>
    <source>
        <strain evidence="1">Ct8mF2</strain>
    </source>
</reference>
<sequence length="45" mass="5269">MRVRNIVVTVVTLLYKKEVNPMKYSVLDVLLSFKSSTYEKHGIRL</sequence>
<protein>
    <submittedName>
        <fullName evidence="1">Uncharacterized protein</fullName>
    </submittedName>
</protein>
<accession>A0A8S5PLT9</accession>
<name>A0A8S5PLT9_9CAUD</name>
<organism evidence="1">
    <name type="scientific">Podoviridae sp. ct8mF2</name>
    <dbReference type="NCBI Taxonomy" id="2825224"/>
    <lineage>
        <taxon>Viruses</taxon>
        <taxon>Duplodnaviria</taxon>
        <taxon>Heunggongvirae</taxon>
        <taxon>Uroviricota</taxon>
        <taxon>Caudoviricetes</taxon>
    </lineage>
</organism>
<proteinExistence type="predicted"/>
<evidence type="ECO:0000313" key="1">
    <source>
        <dbReference type="EMBL" id="DAE07712.1"/>
    </source>
</evidence>